<keyword evidence="2" id="KW-0813">Transport</keyword>
<feature type="domain" description="CusB-like barrel-sandwich hybrid" evidence="4">
    <location>
        <begin position="80"/>
        <end position="222"/>
    </location>
</feature>
<dbReference type="InterPro" id="IPR051909">
    <property type="entry name" value="MFP_Cation_Efflux"/>
</dbReference>
<evidence type="ECO:0000313" key="5">
    <source>
        <dbReference type="EMBL" id="WEK37701.1"/>
    </source>
</evidence>
<dbReference type="Gene3D" id="1.10.287.470">
    <property type="entry name" value="Helix hairpin bin"/>
    <property type="match status" value="1"/>
</dbReference>
<dbReference type="GO" id="GO:0022857">
    <property type="term" value="F:transmembrane transporter activity"/>
    <property type="evidence" value="ECO:0007669"/>
    <property type="project" value="InterPro"/>
</dbReference>
<dbReference type="PANTHER" id="PTHR30097">
    <property type="entry name" value="CATION EFFLUX SYSTEM PROTEIN CUSB"/>
    <property type="match status" value="1"/>
</dbReference>
<organism evidence="5 6">
    <name type="scientific">Candidatus Pseudobacter hemicellulosilyticus</name>
    <dbReference type="NCBI Taxonomy" id="3121375"/>
    <lineage>
        <taxon>Bacteria</taxon>
        <taxon>Pseudomonadati</taxon>
        <taxon>Bacteroidota</taxon>
        <taxon>Chitinophagia</taxon>
        <taxon>Chitinophagales</taxon>
        <taxon>Chitinophagaceae</taxon>
        <taxon>Pseudobacter</taxon>
    </lineage>
</organism>
<proteinExistence type="inferred from homology"/>
<dbReference type="Proteomes" id="UP001220610">
    <property type="component" value="Chromosome"/>
</dbReference>
<reference evidence="5" key="1">
    <citation type="submission" date="2023-03" db="EMBL/GenBank/DDBJ databases">
        <title>Andean soil-derived lignocellulolytic bacterial consortium as a source of novel taxa and putative plastic-active enzymes.</title>
        <authorList>
            <person name="Diaz-Garcia L."/>
            <person name="Chuvochina M."/>
            <person name="Feuerriegel G."/>
            <person name="Bunk B."/>
            <person name="Sproer C."/>
            <person name="Streit W.R."/>
            <person name="Rodriguez L.M."/>
            <person name="Overmann J."/>
            <person name="Jimenez D.J."/>
        </authorList>
    </citation>
    <scope>NUCLEOTIDE SEQUENCE</scope>
    <source>
        <strain evidence="5">MAG 7</strain>
    </source>
</reference>
<feature type="signal peptide" evidence="3">
    <location>
        <begin position="1"/>
        <end position="22"/>
    </location>
</feature>
<dbReference type="Gene3D" id="2.40.30.170">
    <property type="match status" value="1"/>
</dbReference>
<evidence type="ECO:0000313" key="6">
    <source>
        <dbReference type="Proteomes" id="UP001220610"/>
    </source>
</evidence>
<evidence type="ECO:0000256" key="1">
    <source>
        <dbReference type="ARBA" id="ARBA00009477"/>
    </source>
</evidence>
<dbReference type="InterPro" id="IPR058790">
    <property type="entry name" value="BSH_CusB"/>
</dbReference>
<dbReference type="GO" id="GO:0015679">
    <property type="term" value="P:plasma membrane copper ion transport"/>
    <property type="evidence" value="ECO:0007669"/>
    <property type="project" value="TreeGrafter"/>
</dbReference>
<dbReference type="EMBL" id="CP119311">
    <property type="protein sequence ID" value="WEK37701.1"/>
    <property type="molecule type" value="Genomic_DNA"/>
</dbReference>
<protein>
    <submittedName>
        <fullName evidence="5">Efflux RND transporter periplasmic adaptor subunit</fullName>
    </submittedName>
</protein>
<dbReference type="SUPFAM" id="SSF111369">
    <property type="entry name" value="HlyD-like secretion proteins"/>
    <property type="match status" value="1"/>
</dbReference>
<gene>
    <name evidence="5" type="ORF">P0Y53_09320</name>
</gene>
<dbReference type="AlphaFoldDB" id="A0AAJ6BJS5"/>
<evidence type="ECO:0000259" key="4">
    <source>
        <dbReference type="Pfam" id="PF25919"/>
    </source>
</evidence>
<comment type="similarity">
    <text evidence="1">Belongs to the membrane fusion protein (MFP) (TC 8.A.1) family.</text>
</comment>
<evidence type="ECO:0000256" key="2">
    <source>
        <dbReference type="ARBA" id="ARBA00022448"/>
    </source>
</evidence>
<accession>A0AAJ6BJS5</accession>
<dbReference type="GO" id="GO:0030313">
    <property type="term" value="C:cell envelope"/>
    <property type="evidence" value="ECO:0007669"/>
    <property type="project" value="TreeGrafter"/>
</dbReference>
<keyword evidence="3" id="KW-0732">Signal</keyword>
<sequence>MRLFFVYLLTGLLLGACGNQPAPEKAADTPADPSVHHTVILSAGQLKIGGIEMGAVTERPLSGLLQVNGTVEVPPQHVVSVTMPMGGYVQQMKLLPGSQVSKGQLLATLEDPQYVQLQQDYLVAVSRQGFLKTDFDRQTTLNASRANSEKVLQQVSSEYESQQVMVKALSEKLKLIGIDPAGLNERTISRRIPLRAPISGYVTKVNVNNGRYVSPTDILFELVNPQDLHLSLTVFEQDLQKLAIGQRVTGTTNDPADGAFSARVELINRAVGVDRAAEVHCHFLQKSSKLVPGMFMSARVEVKQARVPAVPDEALVKWENNQYVFVVDGPGHFTMTRVKVGGSDEGYTELQTPVEKQIVTRNAYSLLMKLKNAGEE</sequence>
<name>A0AAJ6BJS5_9BACT</name>
<dbReference type="Pfam" id="PF25919">
    <property type="entry name" value="BSH_CusB"/>
    <property type="match status" value="1"/>
</dbReference>
<dbReference type="NCBIfam" id="TIGR01730">
    <property type="entry name" value="RND_mfp"/>
    <property type="match status" value="1"/>
</dbReference>
<dbReference type="InterPro" id="IPR006143">
    <property type="entry name" value="RND_pump_MFP"/>
</dbReference>
<dbReference type="Gene3D" id="2.40.50.100">
    <property type="match status" value="1"/>
</dbReference>
<evidence type="ECO:0000256" key="3">
    <source>
        <dbReference type="SAM" id="SignalP"/>
    </source>
</evidence>
<dbReference type="GO" id="GO:0016020">
    <property type="term" value="C:membrane"/>
    <property type="evidence" value="ECO:0007669"/>
    <property type="project" value="InterPro"/>
</dbReference>
<dbReference type="Gene3D" id="2.40.420.20">
    <property type="match status" value="1"/>
</dbReference>
<feature type="chain" id="PRO_5042595618" evidence="3">
    <location>
        <begin position="23"/>
        <end position="376"/>
    </location>
</feature>
<dbReference type="PANTHER" id="PTHR30097:SF4">
    <property type="entry name" value="SLR6042 PROTEIN"/>
    <property type="match status" value="1"/>
</dbReference>
<dbReference type="GO" id="GO:0060003">
    <property type="term" value="P:copper ion export"/>
    <property type="evidence" value="ECO:0007669"/>
    <property type="project" value="TreeGrafter"/>
</dbReference>